<dbReference type="Proteomes" id="UP000008952">
    <property type="component" value="Unassembled WGS sequence"/>
</dbReference>
<organism evidence="2 3">
    <name type="scientific">Bartonella tamiae Th239</name>
    <dbReference type="NCBI Taxonomy" id="1094558"/>
    <lineage>
        <taxon>Bacteria</taxon>
        <taxon>Pseudomonadati</taxon>
        <taxon>Pseudomonadota</taxon>
        <taxon>Alphaproteobacteria</taxon>
        <taxon>Hyphomicrobiales</taxon>
        <taxon>Bartonellaceae</taxon>
        <taxon>Bartonella</taxon>
    </lineage>
</organism>
<dbReference type="eggNOG" id="ENOG50301G1">
    <property type="taxonomic scope" value="Bacteria"/>
</dbReference>
<dbReference type="HOGENOM" id="CLU_2116204_0_0_5"/>
<dbReference type="RefSeq" id="WP_008040225.1">
    <property type="nucleotide sequence ID" value="NZ_JH725147.1"/>
</dbReference>
<keyword evidence="3" id="KW-1185">Reference proteome</keyword>
<gene>
    <name evidence="2" type="ORF">ME5_01668</name>
</gene>
<proteinExistence type="predicted"/>
<accession>J1JVW2</accession>
<name>J1JVW2_9HYPH</name>
<dbReference type="PATRIC" id="fig|1094558.3.peg.1791"/>
<comment type="caution">
    <text evidence="2">The sequence shown here is derived from an EMBL/GenBank/DDBJ whole genome shotgun (WGS) entry which is preliminary data.</text>
</comment>
<feature type="domain" description="Dit-like phage tail protein N-terminal" evidence="1">
    <location>
        <begin position="13"/>
        <end position="74"/>
    </location>
</feature>
<evidence type="ECO:0000313" key="3">
    <source>
        <dbReference type="Proteomes" id="UP000008952"/>
    </source>
</evidence>
<dbReference type="Pfam" id="PF21821">
    <property type="entry name" value="Dit_like"/>
    <property type="match status" value="1"/>
</dbReference>
<dbReference type="InterPro" id="IPR048494">
    <property type="entry name" value="Dit-like_N"/>
</dbReference>
<dbReference type="STRING" id="1094558.ME5_01668"/>
<evidence type="ECO:0000259" key="1">
    <source>
        <dbReference type="Pfam" id="PF21821"/>
    </source>
</evidence>
<sequence>MSLIFIAGYRDTHARIKAAYEEARLLTIQTKTSTYPNMVITALPHEETTDYWDVILVNLKLEEARFIQPQKGTLSIQDVLNSADASTLNRGSQQSILSTINEVARVVDYFKTYR</sequence>
<dbReference type="AlphaFoldDB" id="J1JVW2"/>
<evidence type="ECO:0000313" key="2">
    <source>
        <dbReference type="EMBL" id="EJF89117.1"/>
    </source>
</evidence>
<dbReference type="EMBL" id="AIMB01000008">
    <property type="protein sequence ID" value="EJF89117.1"/>
    <property type="molecule type" value="Genomic_DNA"/>
</dbReference>
<reference evidence="2 3" key="1">
    <citation type="submission" date="2012-03" db="EMBL/GenBank/DDBJ databases">
        <title>The Genome Sequence of Bartonella tamiae Th239.</title>
        <authorList>
            <consortium name="The Broad Institute Genome Sequencing Platform"/>
            <consortium name="The Broad Institute Genome Sequencing Center for Infectious Disease"/>
            <person name="Feldgarden M."/>
            <person name="Kirby J."/>
            <person name="Kosoy M."/>
            <person name="Birtles R."/>
            <person name="Probert W.S."/>
            <person name="Chiaraviglio L."/>
            <person name="Young S.K."/>
            <person name="Zeng Q."/>
            <person name="Gargeya S."/>
            <person name="Fitzgerald M."/>
            <person name="Haas B."/>
            <person name="Abouelleil A."/>
            <person name="Alvarado L."/>
            <person name="Arachchi H.M."/>
            <person name="Berlin A."/>
            <person name="Chapman S.B."/>
            <person name="Gearin G."/>
            <person name="Goldberg J."/>
            <person name="Griggs A."/>
            <person name="Gujja S."/>
            <person name="Hansen M."/>
            <person name="Heiman D."/>
            <person name="Howarth C."/>
            <person name="Larimer J."/>
            <person name="Lui A."/>
            <person name="MacDonald P.J.P."/>
            <person name="McCowen C."/>
            <person name="Montmayeur A."/>
            <person name="Murphy C."/>
            <person name="Neiman D."/>
            <person name="Pearson M."/>
            <person name="Priest M."/>
            <person name="Roberts A."/>
            <person name="Saif S."/>
            <person name="Shea T."/>
            <person name="Sisk P."/>
            <person name="Stolte C."/>
            <person name="Sykes S."/>
            <person name="Wortman J."/>
            <person name="Nusbaum C."/>
            <person name="Birren B."/>
        </authorList>
    </citation>
    <scope>NUCLEOTIDE SEQUENCE [LARGE SCALE GENOMIC DNA]</scope>
    <source>
        <strain evidence="2 3">Th239</strain>
    </source>
</reference>
<protein>
    <recommendedName>
        <fullName evidence="1">Dit-like phage tail protein N-terminal domain-containing protein</fullName>
    </recommendedName>
</protein>